<name>A0A840J6Y2_9PSEU</name>
<keyword evidence="2" id="KW-1185">Reference proteome</keyword>
<evidence type="ECO:0000313" key="2">
    <source>
        <dbReference type="Proteomes" id="UP000581769"/>
    </source>
</evidence>
<dbReference type="AlphaFoldDB" id="A0A840J6Y2"/>
<comment type="caution">
    <text evidence="1">The sequence shown here is derived from an EMBL/GenBank/DDBJ whole genome shotgun (WGS) entry which is preliminary data.</text>
</comment>
<proteinExistence type="predicted"/>
<dbReference type="EMBL" id="JACHMG010000001">
    <property type="protein sequence ID" value="MBB4689137.1"/>
    <property type="molecule type" value="Genomic_DNA"/>
</dbReference>
<dbReference type="Proteomes" id="UP000581769">
    <property type="component" value="Unassembled WGS sequence"/>
</dbReference>
<dbReference type="Pfam" id="PF09954">
    <property type="entry name" value="DUF2188"/>
    <property type="match status" value="1"/>
</dbReference>
<dbReference type="InterPro" id="IPR018691">
    <property type="entry name" value="DUF2188"/>
</dbReference>
<accession>A0A840J6Y2</accession>
<protein>
    <recommendedName>
        <fullName evidence="3">DUF2188 domain-containing protein</fullName>
    </recommendedName>
</protein>
<reference evidence="1 2" key="1">
    <citation type="submission" date="2020-08" db="EMBL/GenBank/DDBJ databases">
        <title>Sequencing the genomes of 1000 actinobacteria strains.</title>
        <authorList>
            <person name="Klenk H.-P."/>
        </authorList>
    </citation>
    <scope>NUCLEOTIDE SEQUENCE [LARGE SCALE GENOMIC DNA]</scope>
    <source>
        <strain evidence="1 2">DSM 45859</strain>
    </source>
</reference>
<dbReference type="RefSeq" id="WP_184783718.1">
    <property type="nucleotide sequence ID" value="NZ_JACHMG010000001.1"/>
</dbReference>
<gene>
    <name evidence="1" type="ORF">BJY18_006622</name>
</gene>
<evidence type="ECO:0000313" key="1">
    <source>
        <dbReference type="EMBL" id="MBB4689137.1"/>
    </source>
</evidence>
<organism evidence="1 2">
    <name type="scientific">Amycolatopsis jiangsuensis</name>
    <dbReference type="NCBI Taxonomy" id="1181879"/>
    <lineage>
        <taxon>Bacteria</taxon>
        <taxon>Bacillati</taxon>
        <taxon>Actinomycetota</taxon>
        <taxon>Actinomycetes</taxon>
        <taxon>Pseudonocardiales</taxon>
        <taxon>Pseudonocardiaceae</taxon>
        <taxon>Amycolatopsis</taxon>
    </lineage>
</organism>
<sequence length="75" mass="8435">MEGDVETVYENGLWKNRVDGHQRASNVAKTREEAVRTGRHMAKARHVVHCVRGENGEVVSRDDYRASPRGVPLPP</sequence>
<evidence type="ECO:0008006" key="3">
    <source>
        <dbReference type="Google" id="ProtNLM"/>
    </source>
</evidence>